<dbReference type="EMBL" id="JAVHJO010000003">
    <property type="protein sequence ID" value="KAK6542005.1"/>
    <property type="molecule type" value="Genomic_DNA"/>
</dbReference>
<dbReference type="PANTHER" id="PTHR13078:SF56">
    <property type="entry name" value="PEROXISOMAL MULTIFUNCTIONAL ENZYME TYPE 2"/>
    <property type="match status" value="1"/>
</dbReference>
<feature type="domain" description="MaoC-like" evidence="1">
    <location>
        <begin position="193"/>
        <end position="305"/>
    </location>
</feature>
<dbReference type="Pfam" id="PF22622">
    <property type="entry name" value="MFE-2_hydrat-2_N"/>
    <property type="match status" value="1"/>
</dbReference>
<proteinExistence type="predicted"/>
<dbReference type="InterPro" id="IPR029069">
    <property type="entry name" value="HotDog_dom_sf"/>
</dbReference>
<dbReference type="AlphaFoldDB" id="A0AAV9XIP9"/>
<gene>
    <name evidence="3" type="ORF">TWF694_007776</name>
</gene>
<dbReference type="GO" id="GO:0004300">
    <property type="term" value="F:enoyl-CoA hydratase activity"/>
    <property type="evidence" value="ECO:0007669"/>
    <property type="project" value="TreeGrafter"/>
</dbReference>
<keyword evidence="4" id="KW-1185">Reference proteome</keyword>
<evidence type="ECO:0000259" key="1">
    <source>
        <dbReference type="Pfam" id="PF01575"/>
    </source>
</evidence>
<evidence type="ECO:0000313" key="4">
    <source>
        <dbReference type="Proteomes" id="UP001365542"/>
    </source>
</evidence>
<dbReference type="InterPro" id="IPR054357">
    <property type="entry name" value="MFE-2_N"/>
</dbReference>
<dbReference type="Pfam" id="PF01575">
    <property type="entry name" value="MaoC_dehydratas"/>
    <property type="match status" value="1"/>
</dbReference>
<dbReference type="Proteomes" id="UP001365542">
    <property type="component" value="Unassembled WGS sequence"/>
</dbReference>
<dbReference type="GO" id="GO:0044594">
    <property type="term" value="F:17-beta-hydroxysteroid dehydrogenase (NAD+) activity"/>
    <property type="evidence" value="ECO:0007669"/>
    <property type="project" value="TreeGrafter"/>
</dbReference>
<feature type="domain" description="Peroxisomal multifunctional enzyme type 2-like N-terminal" evidence="2">
    <location>
        <begin position="38"/>
        <end position="170"/>
    </location>
</feature>
<dbReference type="Gene3D" id="3.10.129.10">
    <property type="entry name" value="Hotdog Thioesterase"/>
    <property type="match status" value="2"/>
</dbReference>
<name>A0AAV9XIP9_9PEZI</name>
<dbReference type="GO" id="GO:0005777">
    <property type="term" value="C:peroxisome"/>
    <property type="evidence" value="ECO:0007669"/>
    <property type="project" value="TreeGrafter"/>
</dbReference>
<accession>A0AAV9XIP9</accession>
<evidence type="ECO:0008006" key="5">
    <source>
        <dbReference type="Google" id="ProtNLM"/>
    </source>
</evidence>
<dbReference type="CDD" id="cd03448">
    <property type="entry name" value="HDE_HSD"/>
    <property type="match status" value="1"/>
</dbReference>
<dbReference type="GO" id="GO:0006635">
    <property type="term" value="P:fatty acid beta-oxidation"/>
    <property type="evidence" value="ECO:0007669"/>
    <property type="project" value="TreeGrafter"/>
</dbReference>
<dbReference type="PANTHER" id="PTHR13078">
    <property type="entry name" value="PEROXISOMAL MULTIFUNCTIONAL ENZYME TYPE 2-RELATED"/>
    <property type="match status" value="1"/>
</dbReference>
<protein>
    <recommendedName>
        <fullName evidence="5">MaoC-like domain-containing protein</fullName>
    </recommendedName>
</protein>
<comment type="caution">
    <text evidence="3">The sequence shown here is derived from an EMBL/GenBank/DDBJ whole genome shotgun (WGS) entry which is preliminary data.</text>
</comment>
<dbReference type="InterPro" id="IPR002539">
    <property type="entry name" value="MaoC-like_dom"/>
</dbReference>
<reference evidence="3 4" key="1">
    <citation type="submission" date="2019-10" db="EMBL/GenBank/DDBJ databases">
        <authorList>
            <person name="Palmer J.M."/>
        </authorList>
    </citation>
    <scope>NUCLEOTIDE SEQUENCE [LARGE SCALE GENOMIC DNA]</scope>
    <source>
        <strain evidence="3 4">TWF694</strain>
    </source>
</reference>
<sequence length="312" mass="34200">MSSVPSQNSFVDGVESSRRDTFMAIEAAKQLTSNGTEYKYDEKDVILYNLGIGAEATQLNLVFERSDDFETLPTFGTIPPYSSIPPFNPDLPYTMEDILPKFSLPMLLHGEHYLEIKRYPLPTSGILVSHSKVVEVIDKGTAAIIITAATTKDAITGDEVFYNEFSLFVKDAGGFGGPRKVSDRGAATAVNNPPVDREPDLVVEEKTTRQQAALYRLSGDLNPIHIDPGVSRINGFEVPILHGLCTFGIAGKHIHQNFGRISNMKVRFAGVVIPGQTLQTKMWKEGKRIVYQVVVVETGKLAISNAAAELID</sequence>
<evidence type="ECO:0000313" key="3">
    <source>
        <dbReference type="EMBL" id="KAK6542005.1"/>
    </source>
</evidence>
<evidence type="ECO:0000259" key="2">
    <source>
        <dbReference type="Pfam" id="PF22622"/>
    </source>
</evidence>
<dbReference type="GO" id="GO:0003857">
    <property type="term" value="F:(3S)-3-hydroxyacyl-CoA dehydrogenase (NAD+) activity"/>
    <property type="evidence" value="ECO:0007669"/>
    <property type="project" value="TreeGrafter"/>
</dbReference>
<organism evidence="3 4">
    <name type="scientific">Orbilia ellipsospora</name>
    <dbReference type="NCBI Taxonomy" id="2528407"/>
    <lineage>
        <taxon>Eukaryota</taxon>
        <taxon>Fungi</taxon>
        <taxon>Dikarya</taxon>
        <taxon>Ascomycota</taxon>
        <taxon>Pezizomycotina</taxon>
        <taxon>Orbiliomycetes</taxon>
        <taxon>Orbiliales</taxon>
        <taxon>Orbiliaceae</taxon>
        <taxon>Orbilia</taxon>
    </lineage>
</organism>
<dbReference type="SUPFAM" id="SSF54637">
    <property type="entry name" value="Thioesterase/thiol ester dehydrase-isomerase"/>
    <property type="match status" value="2"/>
</dbReference>